<reference evidence="2" key="1">
    <citation type="submission" date="2020-01" db="EMBL/GenBank/DDBJ databases">
        <title>Insect and environment-associated Actinomycetes.</title>
        <authorList>
            <person name="Currrie C."/>
            <person name="Chevrette M."/>
            <person name="Carlson C."/>
            <person name="Stubbendieck R."/>
            <person name="Wendt-Pienkowski E."/>
        </authorList>
    </citation>
    <scope>NUCLEOTIDE SEQUENCE</scope>
    <source>
        <strain evidence="2">SID7499</strain>
    </source>
</reference>
<keyword evidence="1" id="KW-1133">Transmembrane helix</keyword>
<evidence type="ECO:0000313" key="2">
    <source>
        <dbReference type="EMBL" id="NEE08383.1"/>
    </source>
</evidence>
<organism evidence="2">
    <name type="scientific">Streptomyces sp. SID7499</name>
    <dbReference type="NCBI Taxonomy" id="2706086"/>
    <lineage>
        <taxon>Bacteria</taxon>
        <taxon>Bacillati</taxon>
        <taxon>Actinomycetota</taxon>
        <taxon>Actinomycetes</taxon>
        <taxon>Kitasatosporales</taxon>
        <taxon>Streptomycetaceae</taxon>
        <taxon>Streptomyces</taxon>
    </lineage>
</organism>
<comment type="caution">
    <text evidence="2">The sequence shown here is derived from an EMBL/GenBank/DDBJ whole genome shotgun (WGS) entry which is preliminary data.</text>
</comment>
<feature type="non-terminal residue" evidence="2">
    <location>
        <position position="1"/>
    </location>
</feature>
<proteinExistence type="predicted"/>
<protein>
    <submittedName>
        <fullName evidence="2">MFS transporter</fullName>
    </submittedName>
</protein>
<dbReference type="AlphaFoldDB" id="A0A6G3WSI8"/>
<dbReference type="EMBL" id="JAAGMN010001791">
    <property type="protein sequence ID" value="NEE08383.1"/>
    <property type="molecule type" value="Genomic_DNA"/>
</dbReference>
<name>A0A6G3WSI8_9ACTN</name>
<sequence length="68" mass="7256">MMGRFGAVFRLFAFGAIPVGAGLSGLLAEWFSTPTALAVFAVGSLVVFLPLVRVFTPEAEADIVRRLQ</sequence>
<keyword evidence="1" id="KW-0472">Membrane</keyword>
<feature type="transmembrane region" description="Helical" evidence="1">
    <location>
        <begin position="37"/>
        <end position="56"/>
    </location>
</feature>
<evidence type="ECO:0000256" key="1">
    <source>
        <dbReference type="SAM" id="Phobius"/>
    </source>
</evidence>
<feature type="transmembrane region" description="Helical" evidence="1">
    <location>
        <begin position="7"/>
        <end position="31"/>
    </location>
</feature>
<accession>A0A6G3WSI8</accession>
<keyword evidence="1" id="KW-0812">Transmembrane</keyword>
<gene>
    <name evidence="2" type="ORF">G3M58_18240</name>
</gene>